<feature type="compositionally biased region" description="Basic and acidic residues" evidence="8">
    <location>
        <begin position="1"/>
        <end position="11"/>
    </location>
</feature>
<comment type="caution">
    <text evidence="10">The sequence shown here is derived from an EMBL/GenBank/DDBJ whole genome shotgun (WGS) entry which is preliminary data.</text>
</comment>
<feature type="region of interest" description="Disordered" evidence="8">
    <location>
        <begin position="1"/>
        <end position="58"/>
    </location>
</feature>
<comment type="similarity">
    <text evidence="7">Belongs to the binding-protein-dependent transport system permease family.</text>
</comment>
<comment type="subcellular location">
    <subcellularLocation>
        <location evidence="1 7">Cell membrane</location>
        <topology evidence="1 7">Multi-pass membrane protein</topology>
    </subcellularLocation>
</comment>
<dbReference type="InterPro" id="IPR000515">
    <property type="entry name" value="MetI-like"/>
</dbReference>
<dbReference type="Proteomes" id="UP001597365">
    <property type="component" value="Unassembled WGS sequence"/>
</dbReference>
<evidence type="ECO:0000256" key="4">
    <source>
        <dbReference type="ARBA" id="ARBA00022692"/>
    </source>
</evidence>
<keyword evidence="3" id="KW-1003">Cell membrane</keyword>
<dbReference type="InterPro" id="IPR035906">
    <property type="entry name" value="MetI-like_sf"/>
</dbReference>
<feature type="transmembrane region" description="Helical" evidence="7">
    <location>
        <begin position="139"/>
        <end position="163"/>
    </location>
</feature>
<keyword evidence="2 7" id="KW-0813">Transport</keyword>
<gene>
    <name evidence="10" type="ORF">ACFSJS_03800</name>
</gene>
<dbReference type="Gene3D" id="1.10.3720.10">
    <property type="entry name" value="MetI-like"/>
    <property type="match status" value="1"/>
</dbReference>
<evidence type="ECO:0000256" key="5">
    <source>
        <dbReference type="ARBA" id="ARBA00022989"/>
    </source>
</evidence>
<feature type="transmembrane region" description="Helical" evidence="7">
    <location>
        <begin position="203"/>
        <end position="226"/>
    </location>
</feature>
<feature type="domain" description="ABC transmembrane type-1" evidence="9">
    <location>
        <begin position="135"/>
        <end position="325"/>
    </location>
</feature>
<evidence type="ECO:0000256" key="3">
    <source>
        <dbReference type="ARBA" id="ARBA00022475"/>
    </source>
</evidence>
<keyword evidence="4 7" id="KW-0812">Transmembrane</keyword>
<dbReference type="PANTHER" id="PTHR43744:SF4">
    <property type="entry name" value="OSMOPROTECTIVE COMPOUNDS UPTAKE PERMEASE PROTEIN GGTD"/>
    <property type="match status" value="1"/>
</dbReference>
<evidence type="ECO:0000256" key="2">
    <source>
        <dbReference type="ARBA" id="ARBA00022448"/>
    </source>
</evidence>
<dbReference type="EMBL" id="JBHUFU010000001">
    <property type="protein sequence ID" value="MFD1828790.1"/>
    <property type="molecule type" value="Genomic_DNA"/>
</dbReference>
<protein>
    <submittedName>
        <fullName evidence="10">Carbohydrate ABC transporter permease</fullName>
    </submittedName>
</protein>
<feature type="transmembrane region" description="Helical" evidence="7">
    <location>
        <begin position="306"/>
        <end position="325"/>
    </location>
</feature>
<evidence type="ECO:0000256" key="8">
    <source>
        <dbReference type="SAM" id="MobiDB-lite"/>
    </source>
</evidence>
<organism evidence="10 11">
    <name type="scientific">Streptomyces desertarenae</name>
    <dbReference type="NCBI Taxonomy" id="2666184"/>
    <lineage>
        <taxon>Bacteria</taxon>
        <taxon>Bacillati</taxon>
        <taxon>Actinomycetota</taxon>
        <taxon>Actinomycetes</taxon>
        <taxon>Kitasatosporales</taxon>
        <taxon>Streptomycetaceae</taxon>
        <taxon>Streptomyces</taxon>
    </lineage>
</organism>
<dbReference type="CDD" id="cd06261">
    <property type="entry name" value="TM_PBP2"/>
    <property type="match status" value="1"/>
</dbReference>
<keyword evidence="6 7" id="KW-0472">Membrane</keyword>
<dbReference type="SUPFAM" id="SSF161098">
    <property type="entry name" value="MetI-like"/>
    <property type="match status" value="1"/>
</dbReference>
<evidence type="ECO:0000313" key="11">
    <source>
        <dbReference type="Proteomes" id="UP001597365"/>
    </source>
</evidence>
<feature type="transmembrane region" description="Helical" evidence="7">
    <location>
        <begin position="67"/>
        <end position="93"/>
    </location>
</feature>
<feature type="transmembrane region" description="Helical" evidence="7">
    <location>
        <begin position="247"/>
        <end position="272"/>
    </location>
</feature>
<evidence type="ECO:0000313" key="10">
    <source>
        <dbReference type="EMBL" id="MFD1828790.1"/>
    </source>
</evidence>
<feature type="transmembrane region" description="Helical" evidence="7">
    <location>
        <begin position="170"/>
        <end position="191"/>
    </location>
</feature>
<dbReference type="PROSITE" id="PS50928">
    <property type="entry name" value="ABC_TM1"/>
    <property type="match status" value="1"/>
</dbReference>
<accession>A0ABW4PFR2</accession>
<dbReference type="PANTHER" id="PTHR43744">
    <property type="entry name" value="ABC TRANSPORTER PERMEASE PROTEIN MG189-RELATED-RELATED"/>
    <property type="match status" value="1"/>
</dbReference>
<dbReference type="Pfam" id="PF00528">
    <property type="entry name" value="BPD_transp_1"/>
    <property type="match status" value="1"/>
</dbReference>
<proteinExistence type="inferred from homology"/>
<sequence>MTTHGTSEKGAAKGAAQAAAPRTPASAAAAEAAGAGLASPARPAAAQGRPSPASRSRRPVAARLTGLLGRGAVQAFLAVIALVWLTPALGLFLSSLRSEEANSTSGWWTALTEPGQLSVDNYAALLEDSGITRALWNTVLISVPTTVAVVVVAALAGYAFAWLEFPGRDWIFLVVVGLLVVPVQVGLLPVAKMFGALGLFGTIPGVVLFHVAYGLPFAIFLLRNYFAEIPREMLEAARMDGGGEWRIFTRLVLPVGKPAIASLAIFQFLWVWNDMLVALIFADSDSQPLTVALQSEMRQFGSNIEILAPGAFLSLTVPLVVFFAFQKHFVQGVMAGSVK</sequence>
<evidence type="ECO:0000256" key="7">
    <source>
        <dbReference type="RuleBase" id="RU363032"/>
    </source>
</evidence>
<keyword evidence="11" id="KW-1185">Reference proteome</keyword>
<feature type="compositionally biased region" description="Low complexity" evidence="8">
    <location>
        <begin position="12"/>
        <end position="54"/>
    </location>
</feature>
<evidence type="ECO:0000259" key="9">
    <source>
        <dbReference type="PROSITE" id="PS50928"/>
    </source>
</evidence>
<keyword evidence="5 7" id="KW-1133">Transmembrane helix</keyword>
<dbReference type="RefSeq" id="WP_380896602.1">
    <property type="nucleotide sequence ID" value="NZ_JBHUFU010000001.1"/>
</dbReference>
<evidence type="ECO:0000256" key="1">
    <source>
        <dbReference type="ARBA" id="ARBA00004651"/>
    </source>
</evidence>
<name>A0ABW4PFR2_9ACTN</name>
<reference evidence="11" key="1">
    <citation type="journal article" date="2019" name="Int. J. Syst. Evol. Microbiol.">
        <title>The Global Catalogue of Microorganisms (GCM) 10K type strain sequencing project: providing services to taxonomists for standard genome sequencing and annotation.</title>
        <authorList>
            <consortium name="The Broad Institute Genomics Platform"/>
            <consortium name="The Broad Institute Genome Sequencing Center for Infectious Disease"/>
            <person name="Wu L."/>
            <person name="Ma J."/>
        </authorList>
    </citation>
    <scope>NUCLEOTIDE SEQUENCE [LARGE SCALE GENOMIC DNA]</scope>
    <source>
        <strain evidence="11">CGMCC 4.7455</strain>
    </source>
</reference>
<evidence type="ECO:0000256" key="6">
    <source>
        <dbReference type="ARBA" id="ARBA00023136"/>
    </source>
</evidence>